<reference evidence="1 2" key="2">
    <citation type="journal article" date="2022" name="Mol. Ecol. Resour.">
        <title>The genomes of chicory, endive, great burdock and yacon provide insights into Asteraceae paleo-polyploidization history and plant inulin production.</title>
        <authorList>
            <person name="Fan W."/>
            <person name="Wang S."/>
            <person name="Wang H."/>
            <person name="Wang A."/>
            <person name="Jiang F."/>
            <person name="Liu H."/>
            <person name="Zhao H."/>
            <person name="Xu D."/>
            <person name="Zhang Y."/>
        </authorList>
    </citation>
    <scope>NUCLEOTIDE SEQUENCE [LARGE SCALE GENOMIC DNA]</scope>
    <source>
        <strain evidence="2">cv. Niubang</strain>
    </source>
</reference>
<comment type="caution">
    <text evidence="1">The sequence shown here is derived from an EMBL/GenBank/DDBJ whole genome shotgun (WGS) entry which is preliminary data.</text>
</comment>
<evidence type="ECO:0000313" key="1">
    <source>
        <dbReference type="EMBL" id="KAI3772954.1"/>
    </source>
</evidence>
<dbReference type="EMBL" id="CM042047">
    <property type="protein sequence ID" value="KAI3772954.1"/>
    <property type="molecule type" value="Genomic_DNA"/>
</dbReference>
<gene>
    <name evidence="1" type="ORF">L6452_04150</name>
</gene>
<protein>
    <submittedName>
        <fullName evidence="1">Uncharacterized protein</fullName>
    </submittedName>
</protein>
<name>A0ACB9FPA1_ARCLA</name>
<proteinExistence type="predicted"/>
<reference evidence="2" key="1">
    <citation type="journal article" date="2022" name="Mol. Ecol. Resour.">
        <title>The genomes of chicory, endive, great burdock and yacon provide insights into Asteraceae palaeo-polyploidization history and plant inulin production.</title>
        <authorList>
            <person name="Fan W."/>
            <person name="Wang S."/>
            <person name="Wang H."/>
            <person name="Wang A."/>
            <person name="Jiang F."/>
            <person name="Liu H."/>
            <person name="Zhao H."/>
            <person name="Xu D."/>
            <person name="Zhang Y."/>
        </authorList>
    </citation>
    <scope>NUCLEOTIDE SEQUENCE [LARGE SCALE GENOMIC DNA]</scope>
    <source>
        <strain evidence="2">cv. Niubang</strain>
    </source>
</reference>
<keyword evidence="2" id="KW-1185">Reference proteome</keyword>
<accession>A0ACB9FPA1</accession>
<evidence type="ECO:0000313" key="2">
    <source>
        <dbReference type="Proteomes" id="UP001055879"/>
    </source>
</evidence>
<dbReference type="Proteomes" id="UP001055879">
    <property type="component" value="Linkage Group LG01"/>
</dbReference>
<sequence>MAGDTRDASGEEGKRKDISRADSRTNSHGVRPPHAPSLQTLKNSPNHHHNQCLNFSSLSSCPTSFLHAHSETRTLTSSLQSTIWMLMVFKWELRSKGFKVPSI</sequence>
<organism evidence="1 2">
    <name type="scientific">Arctium lappa</name>
    <name type="common">Greater burdock</name>
    <name type="synonym">Lappa major</name>
    <dbReference type="NCBI Taxonomy" id="4217"/>
    <lineage>
        <taxon>Eukaryota</taxon>
        <taxon>Viridiplantae</taxon>
        <taxon>Streptophyta</taxon>
        <taxon>Embryophyta</taxon>
        <taxon>Tracheophyta</taxon>
        <taxon>Spermatophyta</taxon>
        <taxon>Magnoliopsida</taxon>
        <taxon>eudicotyledons</taxon>
        <taxon>Gunneridae</taxon>
        <taxon>Pentapetalae</taxon>
        <taxon>asterids</taxon>
        <taxon>campanulids</taxon>
        <taxon>Asterales</taxon>
        <taxon>Asteraceae</taxon>
        <taxon>Carduoideae</taxon>
        <taxon>Cardueae</taxon>
        <taxon>Arctiinae</taxon>
        <taxon>Arctium</taxon>
    </lineage>
</organism>